<dbReference type="InterPro" id="IPR044859">
    <property type="entry name" value="Allene_oxi_cyc_Dirigent"/>
</dbReference>
<dbReference type="InterPro" id="IPR004265">
    <property type="entry name" value="Dirigent"/>
</dbReference>
<accession>A0A7C9CYS7</accession>
<evidence type="ECO:0000256" key="2">
    <source>
        <dbReference type="ARBA" id="ARBA00011738"/>
    </source>
</evidence>
<keyword evidence="3 4" id="KW-0964">Secreted</keyword>
<comment type="function">
    <text evidence="4">Dirigent proteins impart stereoselectivity on the phenoxy radical-coupling reaction, yielding optically active lignans from two molecules of coniferyl alcohol in the biosynthesis of lignans, flavonolignans, and alkaloids and thus plays a central role in plant secondary metabolism.</text>
</comment>
<proteinExistence type="inferred from homology"/>
<comment type="subunit">
    <text evidence="2 4">Homodimer.</text>
</comment>
<evidence type="ECO:0000256" key="4">
    <source>
        <dbReference type="RuleBase" id="RU363099"/>
    </source>
</evidence>
<dbReference type="AlphaFoldDB" id="A0A7C9CYS7"/>
<reference evidence="5" key="2">
    <citation type="submission" date="2020-07" db="EMBL/GenBank/DDBJ databases">
        <authorList>
            <person name="Vera ALvarez R."/>
            <person name="Arias-Moreno D.M."/>
            <person name="Jimenez-Jacinto V."/>
            <person name="Jimenez-Bremont J.F."/>
            <person name="Swaminathan K."/>
            <person name="Moose S.P."/>
            <person name="Guerrero-Gonzalez M.L."/>
            <person name="Marino-Ramirez L."/>
            <person name="Landsman D."/>
            <person name="Rodriguez-Kessler M."/>
            <person name="Delgado-Sanchez P."/>
        </authorList>
    </citation>
    <scope>NUCLEOTIDE SEQUENCE</scope>
    <source>
        <tissue evidence="5">Cladode</tissue>
    </source>
</reference>
<evidence type="ECO:0000256" key="1">
    <source>
        <dbReference type="ARBA" id="ARBA00010746"/>
    </source>
</evidence>
<dbReference type="PANTHER" id="PTHR21495">
    <property type="entry name" value="NUCLEOPORIN-RELATED"/>
    <property type="match status" value="1"/>
</dbReference>
<sequence>MGKLITEVARFVVFIALITATFTYESAGRVHKRHPAWAKTVGCGKERKTVMQFYFHDVISGENATAVQVVPAPGSNHRFFGFGFIAMVDDPLTVGPHPNSKLVGRAQGLYGSCSREDATLIMDLTYIFQDGIYNGSSLSILGRNSVLKPVREFPVIGGTGLFRMAVGYALARTYSITSRAAIVGYNITVYH</sequence>
<protein>
    <recommendedName>
        <fullName evidence="4">Dirigent protein</fullName>
    </recommendedName>
</protein>
<reference evidence="5" key="1">
    <citation type="journal article" date="2013" name="J. Plant Res.">
        <title>Effect of fungi and light on seed germination of three Opuntia species from semiarid lands of central Mexico.</title>
        <authorList>
            <person name="Delgado-Sanchez P."/>
            <person name="Jimenez-Bremont J.F."/>
            <person name="Guerrero-Gonzalez Mde L."/>
            <person name="Flores J."/>
        </authorList>
    </citation>
    <scope>NUCLEOTIDE SEQUENCE</scope>
    <source>
        <tissue evidence="5">Cladode</tissue>
    </source>
</reference>
<evidence type="ECO:0000313" key="5">
    <source>
        <dbReference type="EMBL" id="MBA4627363.1"/>
    </source>
</evidence>
<dbReference type="EMBL" id="GISG01061530">
    <property type="protein sequence ID" value="MBA4627363.1"/>
    <property type="molecule type" value="Transcribed_RNA"/>
</dbReference>
<dbReference type="Pfam" id="PF03018">
    <property type="entry name" value="Dirigent"/>
    <property type="match status" value="1"/>
</dbReference>
<dbReference type="GO" id="GO:0009699">
    <property type="term" value="P:phenylpropanoid biosynthetic process"/>
    <property type="evidence" value="ECO:0007669"/>
    <property type="project" value="UniProtKB-ARBA"/>
</dbReference>
<keyword evidence="4" id="KW-0052">Apoplast</keyword>
<organism evidence="5">
    <name type="scientific">Opuntia streptacantha</name>
    <name type="common">Prickly pear cactus</name>
    <name type="synonym">Opuntia cardona</name>
    <dbReference type="NCBI Taxonomy" id="393608"/>
    <lineage>
        <taxon>Eukaryota</taxon>
        <taxon>Viridiplantae</taxon>
        <taxon>Streptophyta</taxon>
        <taxon>Embryophyta</taxon>
        <taxon>Tracheophyta</taxon>
        <taxon>Spermatophyta</taxon>
        <taxon>Magnoliopsida</taxon>
        <taxon>eudicotyledons</taxon>
        <taxon>Gunneridae</taxon>
        <taxon>Pentapetalae</taxon>
        <taxon>Caryophyllales</taxon>
        <taxon>Cactineae</taxon>
        <taxon>Cactaceae</taxon>
        <taxon>Opuntioideae</taxon>
        <taxon>Opuntia</taxon>
    </lineage>
</organism>
<comment type="subcellular location">
    <subcellularLocation>
        <location evidence="4">Secreted</location>
        <location evidence="4">Extracellular space</location>
        <location evidence="4">Apoplast</location>
    </subcellularLocation>
</comment>
<comment type="similarity">
    <text evidence="1 4">Belongs to the plant dirigent protein family.</text>
</comment>
<dbReference type="Gene3D" id="2.40.480.10">
    <property type="entry name" value="Allene oxide cyclase-like"/>
    <property type="match status" value="1"/>
</dbReference>
<name>A0A7C9CYS7_OPUST</name>
<evidence type="ECO:0000256" key="3">
    <source>
        <dbReference type="ARBA" id="ARBA00022525"/>
    </source>
</evidence>
<dbReference type="GO" id="GO:0048046">
    <property type="term" value="C:apoplast"/>
    <property type="evidence" value="ECO:0007669"/>
    <property type="project" value="UniProtKB-SubCell"/>
</dbReference>